<keyword evidence="2" id="KW-1185">Reference proteome</keyword>
<dbReference type="EMBL" id="SNWM01000003">
    <property type="protein sequence ID" value="TDO21891.1"/>
    <property type="molecule type" value="Genomic_DNA"/>
</dbReference>
<protein>
    <submittedName>
        <fullName evidence="1">Uncharacterized protein</fullName>
    </submittedName>
</protein>
<dbReference type="AlphaFoldDB" id="A0A4R6IIU5"/>
<sequence length="444" mass="47144">MSFYKAHLGVLAARKQPLQVFENSVLTDGGTYNKALFLSEYASLPDLAKIGNTATLVSGAYKTSKIYGINPATGIPVPFTYSRPGTATYIDKDGIMQIATANMPRLDYDPVTKLLRGYLLEKSTTNLALYSHQFDNGVWLKNEQAVAWQSPGSPPVLTYNYAASLDGTMNATRIQLNSALTGRSGISQNITIVSGLAYVSTCYVKPLDGTTMETIRVRGEFGGILTGGNVTRTVTDAGNGWFKVVSTSVASSNFGSFRFQMIGNGTVAATIDCLIWGVQVEVGSYPTSYLPTSGSQVSRPIDSLYSVNDLLLYSEASVFTDFQMVKSDSLNLDALFRAGSSAGYFVTWRQSGGQIAMTSSGAAVTSFTSFNGSRAKTISSFGLTQMRLALNGSAIAKVNYNGIFGSGAGVIGFASGGALVSMSVKAVSILPRQLTDVEHTTITA</sequence>
<accession>A0A4R6IIU5</accession>
<name>A0A4R6IIU5_9SPHI</name>
<dbReference type="Proteomes" id="UP000295499">
    <property type="component" value="Unassembled WGS sequence"/>
</dbReference>
<comment type="caution">
    <text evidence="1">The sequence shown here is derived from an EMBL/GenBank/DDBJ whole genome shotgun (WGS) entry which is preliminary data.</text>
</comment>
<evidence type="ECO:0000313" key="2">
    <source>
        <dbReference type="Proteomes" id="UP000295499"/>
    </source>
</evidence>
<evidence type="ECO:0000313" key="1">
    <source>
        <dbReference type="EMBL" id="TDO21891.1"/>
    </source>
</evidence>
<reference evidence="1 2" key="1">
    <citation type="submission" date="2019-03" db="EMBL/GenBank/DDBJ databases">
        <title>Genomic Encyclopedia of Archaeal and Bacterial Type Strains, Phase II (KMG-II): from individual species to whole genera.</title>
        <authorList>
            <person name="Goeker M."/>
        </authorList>
    </citation>
    <scope>NUCLEOTIDE SEQUENCE [LARGE SCALE GENOMIC DNA]</scope>
    <source>
        <strain evidence="1 2">DSM 19034</strain>
    </source>
</reference>
<dbReference type="RefSeq" id="WP_133556758.1">
    <property type="nucleotide sequence ID" value="NZ_SNWM01000003.1"/>
</dbReference>
<proteinExistence type="predicted"/>
<dbReference type="OrthoDB" id="7177295at2"/>
<gene>
    <name evidence="1" type="ORF">CLV32_2999</name>
</gene>
<organism evidence="1 2">
    <name type="scientific">Pedobacter duraquae</name>
    <dbReference type="NCBI Taxonomy" id="425511"/>
    <lineage>
        <taxon>Bacteria</taxon>
        <taxon>Pseudomonadati</taxon>
        <taxon>Bacteroidota</taxon>
        <taxon>Sphingobacteriia</taxon>
        <taxon>Sphingobacteriales</taxon>
        <taxon>Sphingobacteriaceae</taxon>
        <taxon>Pedobacter</taxon>
    </lineage>
</organism>